<evidence type="ECO:0000256" key="1">
    <source>
        <dbReference type="SAM" id="MobiDB-lite"/>
    </source>
</evidence>
<accession>A0A858NRD0</accession>
<feature type="region of interest" description="Disordered" evidence="1">
    <location>
        <begin position="1"/>
        <end position="34"/>
    </location>
</feature>
<sequence>MDYSLLTGRQQPPSRIPRIGRRHEPQRSRHRNHL</sequence>
<dbReference type="Proteomes" id="UP000671870">
    <property type="component" value="Segment"/>
</dbReference>
<evidence type="ECO:0000313" key="3">
    <source>
        <dbReference type="Proteomes" id="UP000671870"/>
    </source>
</evidence>
<protein>
    <submittedName>
        <fullName evidence="2">Uncharacterized protein</fullName>
    </submittedName>
</protein>
<gene>
    <name evidence="2" type="ORF">XccvBFoX7_gp99c</name>
</gene>
<proteinExistence type="predicted"/>
<dbReference type="EMBL" id="MT161387">
    <property type="protein sequence ID" value="QJB22256.1"/>
    <property type="molecule type" value="Genomic_DNA"/>
</dbReference>
<reference evidence="2" key="1">
    <citation type="submission" date="2020-03" db="EMBL/GenBank/DDBJ databases">
        <title>Development of an integrated pest management strategy to control Xanthomonas campestris pv. campestris by using bacteriophages.</title>
        <authorList>
            <person name="Fortuna K.J."/>
            <person name="Holtappels D."/>
            <person name="Lavigne R."/>
            <person name="Wagemans J."/>
        </authorList>
    </citation>
    <scope>NUCLEOTIDE SEQUENCE</scope>
</reference>
<organism evidence="2 3">
    <name type="scientific">Xanthomonas phage FoX7</name>
    <dbReference type="NCBI Taxonomy" id="2723903"/>
    <lineage>
        <taxon>Viruses</taxon>
        <taxon>Duplodnaviria</taxon>
        <taxon>Heunggongvirae</taxon>
        <taxon>Uroviricota</taxon>
        <taxon>Caudoviricetes</taxon>
        <taxon>Lindbergviridae</taxon>
        <taxon>Carpasinavirus</taxon>
        <taxon>Carpasinavirus FoX6</taxon>
        <taxon>Carpasinavirus XcP1</taxon>
    </lineage>
</organism>
<evidence type="ECO:0000313" key="2">
    <source>
        <dbReference type="EMBL" id="QJB22256.1"/>
    </source>
</evidence>
<name>A0A858NRD0_9CAUD</name>